<dbReference type="PaxDb" id="353153-Q4E2K8"/>
<feature type="compositionally biased region" description="Basic and acidic residues" evidence="7">
    <location>
        <begin position="125"/>
        <end position="135"/>
    </location>
</feature>
<dbReference type="EMBL" id="AAHK01000033">
    <property type="protein sequence ID" value="EAN99003.1"/>
    <property type="molecule type" value="Genomic_DNA"/>
</dbReference>
<protein>
    <submittedName>
        <fullName evidence="9">Uncharacterized protein</fullName>
    </submittedName>
</protein>
<keyword evidence="5 8" id="KW-1133">Transmembrane helix</keyword>
<organism evidence="9 10">
    <name type="scientific">Trypanosoma cruzi (strain CL Brener)</name>
    <dbReference type="NCBI Taxonomy" id="353153"/>
    <lineage>
        <taxon>Eukaryota</taxon>
        <taxon>Discoba</taxon>
        <taxon>Euglenozoa</taxon>
        <taxon>Kinetoplastea</taxon>
        <taxon>Metakinetoplastina</taxon>
        <taxon>Trypanosomatida</taxon>
        <taxon>Trypanosomatidae</taxon>
        <taxon>Trypanosoma</taxon>
        <taxon>Schizotrypanum</taxon>
    </lineage>
</organism>
<evidence type="ECO:0000256" key="2">
    <source>
        <dbReference type="ARBA" id="ARBA00005245"/>
    </source>
</evidence>
<dbReference type="AlphaFoldDB" id="Q4E2K8"/>
<comment type="subcellular location">
    <subcellularLocation>
        <location evidence="1">Endoplasmic reticulum membrane</location>
        <topology evidence="1">Multi-pass membrane protein</topology>
    </subcellularLocation>
</comment>
<accession>Q4E2K8</accession>
<dbReference type="OMA" id="FVPNWYQ"/>
<sequence>MELQNEGQAMVHPLARWFAGLSAPMSLRDQQMVRKGLTRVFCVFLFLPLIAGFFFEHIGMVFYGVVMGCVVSLVLFGPNWYQREDPDQRWCDEAEVKEYYRVRQMLIDELEEEESNEELQALTKNRAEGDVEEKM</sequence>
<feature type="transmembrane region" description="Helical" evidence="8">
    <location>
        <begin position="61"/>
        <end position="81"/>
    </location>
</feature>
<evidence type="ECO:0000313" key="10">
    <source>
        <dbReference type="Proteomes" id="UP000002296"/>
    </source>
</evidence>
<comment type="caution">
    <text evidence="9">The sequence shown here is derived from an EMBL/GenBank/DDBJ whole genome shotgun (WGS) entry which is preliminary data.</text>
</comment>
<evidence type="ECO:0000256" key="4">
    <source>
        <dbReference type="ARBA" id="ARBA00022824"/>
    </source>
</evidence>
<keyword evidence="4" id="KW-0256">Endoplasmic reticulum</keyword>
<gene>
    <name evidence="9" type="ORF">Tc00.1047053508479.170</name>
</gene>
<name>Q4E2K8_TRYCC</name>
<evidence type="ECO:0000256" key="6">
    <source>
        <dbReference type="ARBA" id="ARBA00023136"/>
    </source>
</evidence>
<dbReference type="Proteomes" id="UP000002296">
    <property type="component" value="Unassembled WGS sequence"/>
</dbReference>
<evidence type="ECO:0000256" key="5">
    <source>
        <dbReference type="ARBA" id="ARBA00022989"/>
    </source>
</evidence>
<evidence type="ECO:0000256" key="3">
    <source>
        <dbReference type="ARBA" id="ARBA00022692"/>
    </source>
</evidence>
<feature type="transmembrane region" description="Helical" evidence="8">
    <location>
        <begin position="36"/>
        <end position="55"/>
    </location>
</feature>
<dbReference type="GO" id="GO:0006465">
    <property type="term" value="P:signal peptide processing"/>
    <property type="evidence" value="ECO:0007669"/>
    <property type="project" value="InterPro"/>
</dbReference>
<dbReference type="InParanoid" id="Q4E2K8"/>
<keyword evidence="6 8" id="KW-0472">Membrane</keyword>
<dbReference type="GeneID" id="3553641"/>
<evidence type="ECO:0000313" key="9">
    <source>
        <dbReference type="EMBL" id="EAN99003.1"/>
    </source>
</evidence>
<dbReference type="GO" id="GO:0005787">
    <property type="term" value="C:signal peptidase complex"/>
    <property type="evidence" value="ECO:0007669"/>
    <property type="project" value="InterPro"/>
</dbReference>
<dbReference type="eggNOG" id="ENOG502SD8I">
    <property type="taxonomic scope" value="Eukaryota"/>
</dbReference>
<evidence type="ECO:0000256" key="1">
    <source>
        <dbReference type="ARBA" id="ARBA00004477"/>
    </source>
</evidence>
<comment type="similarity">
    <text evidence="2">Belongs to the SPCS1 family.</text>
</comment>
<feature type="region of interest" description="Disordered" evidence="7">
    <location>
        <begin position="114"/>
        <end position="135"/>
    </location>
</feature>
<dbReference type="RefSeq" id="XP_820854.1">
    <property type="nucleotide sequence ID" value="XM_815761.1"/>
</dbReference>
<dbReference type="Pfam" id="PF06645">
    <property type="entry name" value="SPC12"/>
    <property type="match status" value="1"/>
</dbReference>
<evidence type="ECO:0000256" key="7">
    <source>
        <dbReference type="SAM" id="MobiDB-lite"/>
    </source>
</evidence>
<dbReference type="KEGG" id="tcr:508479.170"/>
<proteinExistence type="inferred from homology"/>
<keyword evidence="10" id="KW-1185">Reference proteome</keyword>
<keyword evidence="3 8" id="KW-0812">Transmembrane</keyword>
<reference evidence="9 10" key="1">
    <citation type="journal article" date="2005" name="Science">
        <title>The genome sequence of Trypanosoma cruzi, etiologic agent of Chagas disease.</title>
        <authorList>
            <person name="El-Sayed N.M."/>
            <person name="Myler P.J."/>
            <person name="Bartholomeu D.C."/>
            <person name="Nilsson D."/>
            <person name="Aggarwal G."/>
            <person name="Tran A.N."/>
            <person name="Ghedin E."/>
            <person name="Worthey E.A."/>
            <person name="Delcher A.L."/>
            <person name="Blandin G."/>
            <person name="Westenberger S.J."/>
            <person name="Caler E."/>
            <person name="Cerqueira G.C."/>
            <person name="Branche C."/>
            <person name="Haas B."/>
            <person name="Anupama A."/>
            <person name="Arner E."/>
            <person name="Aslund L."/>
            <person name="Attipoe P."/>
            <person name="Bontempi E."/>
            <person name="Bringaud F."/>
            <person name="Burton P."/>
            <person name="Cadag E."/>
            <person name="Campbell D.A."/>
            <person name="Carrington M."/>
            <person name="Crabtree J."/>
            <person name="Darban H."/>
            <person name="da Silveira J.F."/>
            <person name="de Jong P."/>
            <person name="Edwards K."/>
            <person name="Englund P.T."/>
            <person name="Fazelina G."/>
            <person name="Feldblyum T."/>
            <person name="Ferella M."/>
            <person name="Frasch A.C."/>
            <person name="Gull K."/>
            <person name="Horn D."/>
            <person name="Hou L."/>
            <person name="Huang Y."/>
            <person name="Kindlund E."/>
            <person name="Klingbeil M."/>
            <person name="Kluge S."/>
            <person name="Koo H."/>
            <person name="Lacerda D."/>
            <person name="Levin M.J."/>
            <person name="Lorenzi H."/>
            <person name="Louie T."/>
            <person name="Machado C.R."/>
            <person name="McCulloch R."/>
            <person name="McKenna A."/>
            <person name="Mizuno Y."/>
            <person name="Mottram J.C."/>
            <person name="Nelson S."/>
            <person name="Ochaya S."/>
            <person name="Osoegawa K."/>
            <person name="Pai G."/>
            <person name="Parsons M."/>
            <person name="Pentony M."/>
            <person name="Pettersson U."/>
            <person name="Pop M."/>
            <person name="Ramirez J.L."/>
            <person name="Rinta J."/>
            <person name="Robertson L."/>
            <person name="Salzberg S.L."/>
            <person name="Sanchez D.O."/>
            <person name="Seyler A."/>
            <person name="Sharma R."/>
            <person name="Shetty J."/>
            <person name="Simpson A.J."/>
            <person name="Sisk E."/>
            <person name="Tammi M.T."/>
            <person name="Tarleton R."/>
            <person name="Teixeira S."/>
            <person name="Van Aken S."/>
            <person name="Vogt C."/>
            <person name="Ward P.N."/>
            <person name="Wickstead B."/>
            <person name="Wortman J."/>
            <person name="White O."/>
            <person name="Fraser C.M."/>
            <person name="Stuart K.D."/>
            <person name="Andersson B."/>
        </authorList>
    </citation>
    <scope>NUCLEOTIDE SEQUENCE [LARGE SCALE GENOMIC DNA]</scope>
    <source>
        <strain evidence="9 10">CL Brener</strain>
    </source>
</reference>
<evidence type="ECO:0000256" key="8">
    <source>
        <dbReference type="SAM" id="Phobius"/>
    </source>
</evidence>
<dbReference type="InterPro" id="IPR009542">
    <property type="entry name" value="Spc1/SPCS1"/>
</dbReference>
<dbReference type="STRING" id="353153.Q4E2K8"/>